<evidence type="ECO:0000313" key="6">
    <source>
        <dbReference type="Proteomes" id="UP001597186"/>
    </source>
</evidence>
<organism evidence="5 6">
    <name type="scientific">Lacimonas salitolerans</name>
    <dbReference type="NCBI Taxonomy" id="1323750"/>
    <lineage>
        <taxon>Bacteria</taxon>
        <taxon>Pseudomonadati</taxon>
        <taxon>Pseudomonadota</taxon>
        <taxon>Alphaproteobacteria</taxon>
        <taxon>Rhodobacterales</taxon>
        <taxon>Paracoccaceae</taxon>
        <taxon>Lacimonas</taxon>
    </lineage>
</organism>
<accession>A0ABW4EK73</accession>
<dbReference type="RefSeq" id="WP_379916740.1">
    <property type="nucleotide sequence ID" value="NZ_JBHUDD010000119.1"/>
</dbReference>
<comment type="caution">
    <text evidence="5">The sequence shown here is derived from an EMBL/GenBank/DDBJ whole genome shotgun (WGS) entry which is preliminary data.</text>
</comment>
<sequence length="221" mass="25091">MSQTDFHYDSVVEAGSLRKQLRPFKRTAFRLFKLTFDKSVALICLPVIAMVALALLVLNPVYNPGPLFFSQTRMGRHGKPFRMIKFRTMLATSQVTRSHEDGVEETRITRLGRILRKYRIDELPNMINVLRHEMSVIGPRPDAWDHATAFAEKVPGYMARHAVFPGITGLAQVRQGYAEGIDQTVAKARLDRVYIRQQGFGSELQIIMDTIRVILSGFGAR</sequence>
<dbReference type="PANTHER" id="PTHR30576:SF0">
    <property type="entry name" value="UNDECAPRENYL-PHOSPHATE N-ACETYLGALACTOSAMINYL 1-PHOSPHATE TRANSFERASE-RELATED"/>
    <property type="match status" value="1"/>
</dbReference>
<keyword evidence="3" id="KW-0472">Membrane</keyword>
<comment type="similarity">
    <text evidence="1">Belongs to the bacterial sugar transferase family.</text>
</comment>
<evidence type="ECO:0000313" key="5">
    <source>
        <dbReference type="EMBL" id="MFD1510504.1"/>
    </source>
</evidence>
<feature type="domain" description="Bacterial sugar transferase" evidence="4">
    <location>
        <begin position="33"/>
        <end position="215"/>
    </location>
</feature>
<gene>
    <name evidence="5" type="ORF">ACFTOW_13980</name>
</gene>
<keyword evidence="3" id="KW-1133">Transmembrane helix</keyword>
<evidence type="ECO:0000256" key="1">
    <source>
        <dbReference type="ARBA" id="ARBA00006464"/>
    </source>
</evidence>
<keyword evidence="2" id="KW-0270">Exopolysaccharide synthesis</keyword>
<evidence type="ECO:0000256" key="2">
    <source>
        <dbReference type="ARBA" id="ARBA00023169"/>
    </source>
</evidence>
<evidence type="ECO:0000259" key="4">
    <source>
        <dbReference type="Pfam" id="PF02397"/>
    </source>
</evidence>
<feature type="transmembrane region" description="Helical" evidence="3">
    <location>
        <begin position="40"/>
        <end position="62"/>
    </location>
</feature>
<dbReference type="GO" id="GO:0016740">
    <property type="term" value="F:transferase activity"/>
    <property type="evidence" value="ECO:0007669"/>
    <property type="project" value="UniProtKB-KW"/>
</dbReference>
<dbReference type="EMBL" id="JBHUDD010000119">
    <property type="protein sequence ID" value="MFD1510504.1"/>
    <property type="molecule type" value="Genomic_DNA"/>
</dbReference>
<protein>
    <submittedName>
        <fullName evidence="5">Sugar transferase</fullName>
    </submittedName>
</protein>
<dbReference type="Proteomes" id="UP001597186">
    <property type="component" value="Unassembled WGS sequence"/>
</dbReference>
<dbReference type="PANTHER" id="PTHR30576">
    <property type="entry name" value="COLANIC BIOSYNTHESIS UDP-GLUCOSE LIPID CARRIER TRANSFERASE"/>
    <property type="match status" value="1"/>
</dbReference>
<keyword evidence="5" id="KW-0808">Transferase</keyword>
<reference evidence="6" key="1">
    <citation type="journal article" date="2019" name="Int. J. Syst. Evol. Microbiol.">
        <title>The Global Catalogue of Microorganisms (GCM) 10K type strain sequencing project: providing services to taxonomists for standard genome sequencing and annotation.</title>
        <authorList>
            <consortium name="The Broad Institute Genomics Platform"/>
            <consortium name="The Broad Institute Genome Sequencing Center for Infectious Disease"/>
            <person name="Wu L."/>
            <person name="Ma J."/>
        </authorList>
    </citation>
    <scope>NUCLEOTIDE SEQUENCE [LARGE SCALE GENOMIC DNA]</scope>
    <source>
        <strain evidence="6">CGMCC 1.12477</strain>
    </source>
</reference>
<dbReference type="InterPro" id="IPR003362">
    <property type="entry name" value="Bact_transf"/>
</dbReference>
<keyword evidence="6" id="KW-1185">Reference proteome</keyword>
<evidence type="ECO:0000256" key="3">
    <source>
        <dbReference type="SAM" id="Phobius"/>
    </source>
</evidence>
<name>A0ABW4EK73_9RHOB</name>
<keyword evidence="3" id="KW-0812">Transmembrane</keyword>
<dbReference type="Pfam" id="PF02397">
    <property type="entry name" value="Bac_transf"/>
    <property type="match status" value="1"/>
</dbReference>
<proteinExistence type="inferred from homology"/>